<name>A0A833S677_PHYIN</name>
<evidence type="ECO:0000313" key="3">
    <source>
        <dbReference type="Proteomes" id="UP000602510"/>
    </source>
</evidence>
<proteinExistence type="predicted"/>
<dbReference type="InterPro" id="IPR027417">
    <property type="entry name" value="P-loop_NTPase"/>
</dbReference>
<feature type="transmembrane region" description="Helical" evidence="1">
    <location>
        <begin position="23"/>
        <end position="41"/>
    </location>
</feature>
<evidence type="ECO:0000313" key="2">
    <source>
        <dbReference type="EMBL" id="KAF4028088.1"/>
    </source>
</evidence>
<sequence length="464" mass="53256">MFWEFCEDRVVIVGSPGVGKSCFLMLIAFYLACIKMEKVLVIRRLKKRKRMNAVVFFDGRGSYARLSDLSSQDIRAIRGQAKGATVLVDGFNQEEVEDPDKNYMPFDVLATSCQFDAKQDDNSSIVVLPAWRDADLLQYAKLTDWVTETGLRKVKRKNTPYSKIVKEQYFYSGGSLREFCKKRSSLEERVARDCRAVGNGQAFDLVYNYGGGQRQSKSQVDRLRRHYITDWNREVEYHDSRWWKLSVDSGYVLSQLGRKIDTDKQLEVFKYAKSVGAGFHAVAYEQLLHNAVRGVFVKRKPVVLKMREGSKYEKIEIRVPNVVCSGENEESCYRCLSTLEKDTYWYPDYPFFPFIDAVTTCEAFPSKGGSDEEGHNLSTKSETIVAYIQVTIRSEKTFKEKRLCRLNEELDKNTSLKNMKRAFVVVGPDSGICKMFDLKGAPDANTFLTMISCFNPEQLERELS</sequence>
<reference evidence="2" key="1">
    <citation type="submission" date="2020-04" db="EMBL/GenBank/DDBJ databases">
        <title>Hybrid Assembly of Korean Phytophthora infestans isolates.</title>
        <authorList>
            <person name="Prokchorchik M."/>
            <person name="Lee Y."/>
            <person name="Seo J."/>
            <person name="Cho J.-H."/>
            <person name="Park Y.-E."/>
            <person name="Jang D.-C."/>
            <person name="Im J.-S."/>
            <person name="Choi J.-G."/>
            <person name="Park H.-J."/>
            <person name="Lee G.-B."/>
            <person name="Lee Y.-G."/>
            <person name="Hong S.-Y."/>
            <person name="Cho K."/>
            <person name="Sohn K.H."/>
        </authorList>
    </citation>
    <scope>NUCLEOTIDE SEQUENCE</scope>
    <source>
        <strain evidence="2">KR_1_A1</strain>
    </source>
</reference>
<protein>
    <recommendedName>
        <fullName evidence="4">Crinkler (CRN) family protein</fullName>
    </recommendedName>
</protein>
<evidence type="ECO:0008006" key="4">
    <source>
        <dbReference type="Google" id="ProtNLM"/>
    </source>
</evidence>
<evidence type="ECO:0000256" key="1">
    <source>
        <dbReference type="SAM" id="Phobius"/>
    </source>
</evidence>
<gene>
    <name evidence="2" type="ORF">GN244_ATG20251</name>
</gene>
<organism evidence="2 3">
    <name type="scientific">Phytophthora infestans</name>
    <name type="common">Potato late blight agent</name>
    <name type="synonym">Botrytis infestans</name>
    <dbReference type="NCBI Taxonomy" id="4787"/>
    <lineage>
        <taxon>Eukaryota</taxon>
        <taxon>Sar</taxon>
        <taxon>Stramenopiles</taxon>
        <taxon>Oomycota</taxon>
        <taxon>Peronosporomycetes</taxon>
        <taxon>Peronosporales</taxon>
        <taxon>Peronosporaceae</taxon>
        <taxon>Phytophthora</taxon>
    </lineage>
</organism>
<dbReference type="EMBL" id="WSZM01001158">
    <property type="protein sequence ID" value="KAF4028088.1"/>
    <property type="molecule type" value="Genomic_DNA"/>
</dbReference>
<dbReference type="Proteomes" id="UP000602510">
    <property type="component" value="Unassembled WGS sequence"/>
</dbReference>
<comment type="caution">
    <text evidence="2">The sequence shown here is derived from an EMBL/GenBank/DDBJ whole genome shotgun (WGS) entry which is preliminary data.</text>
</comment>
<accession>A0A833S677</accession>
<keyword evidence="3" id="KW-1185">Reference proteome</keyword>
<keyword evidence="1" id="KW-0472">Membrane</keyword>
<dbReference type="SUPFAM" id="SSF52540">
    <property type="entry name" value="P-loop containing nucleoside triphosphate hydrolases"/>
    <property type="match status" value="1"/>
</dbReference>
<keyword evidence="1" id="KW-1133">Transmembrane helix</keyword>
<keyword evidence="1" id="KW-0812">Transmembrane</keyword>
<dbReference type="AlphaFoldDB" id="A0A833S677"/>